<evidence type="ECO:0000256" key="5">
    <source>
        <dbReference type="ARBA" id="ARBA00022679"/>
    </source>
</evidence>
<dbReference type="SUPFAM" id="SSF55604">
    <property type="entry name" value="Glucose permease domain IIB"/>
    <property type="match status" value="1"/>
</dbReference>
<proteinExistence type="predicted"/>
<keyword evidence="9 12" id="KW-1133">Transmembrane helix</keyword>
<feature type="transmembrane region" description="Helical" evidence="12">
    <location>
        <begin position="146"/>
        <end position="167"/>
    </location>
</feature>
<evidence type="ECO:0000259" key="13">
    <source>
        <dbReference type="PROSITE" id="PS51098"/>
    </source>
</evidence>
<feature type="transmembrane region" description="Helical" evidence="12">
    <location>
        <begin position="179"/>
        <end position="197"/>
    </location>
</feature>
<dbReference type="InterPro" id="IPR018113">
    <property type="entry name" value="PTrfase_EIIB_Cys"/>
</dbReference>
<dbReference type="GO" id="GO:0090588">
    <property type="term" value="F:protein-phosphocysteine-N-acetylmuramate phosphotransferase system transporter activity"/>
    <property type="evidence" value="ECO:0007669"/>
    <property type="project" value="TreeGrafter"/>
</dbReference>
<accession>A0A3G2R7X4</accession>
<feature type="active site" description="Phosphocysteine intermediate; for EIIB activity" evidence="11">
    <location>
        <position position="27"/>
    </location>
</feature>
<evidence type="ECO:0000313" key="15">
    <source>
        <dbReference type="EMBL" id="AYO31536.1"/>
    </source>
</evidence>
<dbReference type="PANTHER" id="PTHR30175">
    <property type="entry name" value="PHOSPHOTRANSFERASE SYSTEM TRANSPORT PROTEIN"/>
    <property type="match status" value="1"/>
</dbReference>
<dbReference type="PROSITE" id="PS01035">
    <property type="entry name" value="PTS_EIIB_TYPE_1_CYS"/>
    <property type="match status" value="1"/>
</dbReference>
<dbReference type="Gene3D" id="3.30.1360.60">
    <property type="entry name" value="Glucose permease domain IIB"/>
    <property type="match status" value="1"/>
</dbReference>
<dbReference type="Pfam" id="PF02378">
    <property type="entry name" value="PTS_EIIC"/>
    <property type="match status" value="1"/>
</dbReference>
<dbReference type="GO" id="GO:0009401">
    <property type="term" value="P:phosphoenolpyruvate-dependent sugar phosphotransferase system"/>
    <property type="evidence" value="ECO:0007669"/>
    <property type="project" value="UniProtKB-KW"/>
</dbReference>
<dbReference type="InterPro" id="IPR001996">
    <property type="entry name" value="PTS_IIB_1"/>
</dbReference>
<feature type="domain" description="PTS EIIB type-1" evidence="13">
    <location>
        <begin position="5"/>
        <end position="88"/>
    </location>
</feature>
<dbReference type="KEGG" id="bacg:D2962_13840"/>
<dbReference type="InterPro" id="IPR036878">
    <property type="entry name" value="Glu_permease_IIB"/>
</dbReference>
<keyword evidence="4 15" id="KW-0762">Sugar transport</keyword>
<evidence type="ECO:0000256" key="11">
    <source>
        <dbReference type="PROSITE-ProRule" id="PRU00421"/>
    </source>
</evidence>
<feature type="transmembrane region" description="Helical" evidence="12">
    <location>
        <begin position="349"/>
        <end position="370"/>
    </location>
</feature>
<feature type="transmembrane region" description="Helical" evidence="12">
    <location>
        <begin position="317"/>
        <end position="337"/>
    </location>
</feature>
<protein>
    <submittedName>
        <fullName evidence="15">PTS sugar transporter subunit IIC</fullName>
    </submittedName>
</protein>
<gene>
    <name evidence="15" type="ORF">D2962_13840</name>
</gene>
<dbReference type="RefSeq" id="WP_122015328.1">
    <property type="nucleotide sequence ID" value="NZ_CP033169.1"/>
</dbReference>
<feature type="transmembrane region" description="Helical" evidence="12">
    <location>
        <begin position="111"/>
        <end position="134"/>
    </location>
</feature>
<feature type="transmembrane region" description="Helical" evidence="12">
    <location>
        <begin position="416"/>
        <end position="437"/>
    </location>
</feature>
<keyword evidence="2" id="KW-0813">Transport</keyword>
<dbReference type="GO" id="GO:0016301">
    <property type="term" value="F:kinase activity"/>
    <property type="evidence" value="ECO:0007669"/>
    <property type="project" value="UniProtKB-KW"/>
</dbReference>
<dbReference type="InterPro" id="IPR050558">
    <property type="entry name" value="PTS_Sugar-Specific_Components"/>
</dbReference>
<organism evidence="15 16">
    <name type="scientific">Biomaibacter acetigenes</name>
    <dbReference type="NCBI Taxonomy" id="2316383"/>
    <lineage>
        <taxon>Bacteria</taxon>
        <taxon>Bacillati</taxon>
        <taxon>Bacillota</taxon>
        <taxon>Clostridia</taxon>
        <taxon>Thermosediminibacterales</taxon>
        <taxon>Tepidanaerobacteraceae</taxon>
        <taxon>Biomaibacter</taxon>
    </lineage>
</organism>
<dbReference type="GO" id="GO:0008982">
    <property type="term" value="F:protein-N(PI)-phosphohistidine-sugar phosphotransferase activity"/>
    <property type="evidence" value="ECO:0007669"/>
    <property type="project" value="InterPro"/>
</dbReference>
<keyword evidence="7 12" id="KW-0812">Transmembrane</keyword>
<keyword evidence="16" id="KW-1185">Reference proteome</keyword>
<dbReference type="InterPro" id="IPR003352">
    <property type="entry name" value="PTS_EIIC"/>
</dbReference>
<sequence>MSREKDMAVSILENLGGKENIISITNCMTRLRVEVKDKSRVKKEGVNAVSGVIKLLDNGEGIQIVLGPGAAAKVAGELSKMVGMKLGDAREIKSAIDEKNKTPFKLMLKRIASIFIPLIPGLIGGGLILGITNVATKFQWIADKNLLAMLGLLGSTIFTYMGIMVGMNTAREFGGSPTIGGIIAGIIYNPALANIQISGKALTIGRGGIISVLIAAAFASFLEKSIRKRMPNTIELLATPLLTILIAGFATLYVLQPLGGVIADGIGNAVKVAIAGKAGFITGFILSGTFLPLVMTGLHQGLTPIHVQLIESTGVTVLLPILAMAGAGQVGAALAVYVKTRSKQLKKIIEGSILVGILGIGEPLIYGVTLPLGRPFIGACIGGAFGGAFQALFTVGAKGLGISGIPLAALIQPDKIIYYLLGLVISYIMGFIATYLLGFDDPVEEDVAKKQRILLQCVICFEERRINGFRHVGLPYKRL</sequence>
<feature type="transmembrane region" description="Helical" evidence="12">
    <location>
        <begin position="203"/>
        <end position="222"/>
    </location>
</feature>
<keyword evidence="6" id="KW-0598">Phosphotransferase system</keyword>
<dbReference type="PROSITE" id="PS51098">
    <property type="entry name" value="PTS_EIIB_TYPE_1"/>
    <property type="match status" value="1"/>
</dbReference>
<feature type="transmembrane region" description="Helical" evidence="12">
    <location>
        <begin position="234"/>
        <end position="255"/>
    </location>
</feature>
<evidence type="ECO:0000256" key="8">
    <source>
        <dbReference type="ARBA" id="ARBA00022777"/>
    </source>
</evidence>
<dbReference type="EMBL" id="CP033169">
    <property type="protein sequence ID" value="AYO31536.1"/>
    <property type="molecule type" value="Genomic_DNA"/>
</dbReference>
<dbReference type="Proteomes" id="UP000280960">
    <property type="component" value="Chromosome"/>
</dbReference>
<evidence type="ECO:0000313" key="16">
    <source>
        <dbReference type="Proteomes" id="UP000280960"/>
    </source>
</evidence>
<evidence type="ECO:0000256" key="3">
    <source>
        <dbReference type="ARBA" id="ARBA00022475"/>
    </source>
</evidence>
<dbReference type="PANTHER" id="PTHR30175:SF3">
    <property type="entry name" value="PTS SYSTEM N-ACETYLMURAMIC ACID-SPECIFIC EIIBC COMPONENT"/>
    <property type="match status" value="1"/>
</dbReference>
<evidence type="ECO:0000259" key="14">
    <source>
        <dbReference type="PROSITE" id="PS51103"/>
    </source>
</evidence>
<dbReference type="PROSITE" id="PS51103">
    <property type="entry name" value="PTS_EIIC_TYPE_1"/>
    <property type="match status" value="1"/>
</dbReference>
<keyword evidence="10 12" id="KW-0472">Membrane</keyword>
<evidence type="ECO:0000256" key="9">
    <source>
        <dbReference type="ARBA" id="ARBA00022989"/>
    </source>
</evidence>
<name>A0A3G2R7X4_9FIRM</name>
<reference evidence="15 16" key="1">
    <citation type="submission" date="2018-10" db="EMBL/GenBank/DDBJ databases">
        <authorList>
            <person name="Zhang X."/>
        </authorList>
    </citation>
    <scope>NUCLEOTIDE SEQUENCE [LARGE SCALE GENOMIC DNA]</scope>
    <source>
        <strain evidence="15 16">SK-G1</strain>
    </source>
</reference>
<dbReference type="Pfam" id="PF00367">
    <property type="entry name" value="PTS_EIIB"/>
    <property type="match status" value="1"/>
</dbReference>
<dbReference type="AlphaFoldDB" id="A0A3G2R7X4"/>
<comment type="subcellular location">
    <subcellularLocation>
        <location evidence="1">Cell membrane</location>
        <topology evidence="1">Multi-pass membrane protein</topology>
    </subcellularLocation>
</comment>
<dbReference type="CDD" id="cd00212">
    <property type="entry name" value="PTS_IIB_glc"/>
    <property type="match status" value="1"/>
</dbReference>
<dbReference type="GO" id="GO:0005886">
    <property type="term" value="C:plasma membrane"/>
    <property type="evidence" value="ECO:0007669"/>
    <property type="project" value="UniProtKB-SubCell"/>
</dbReference>
<keyword evidence="8" id="KW-0418">Kinase</keyword>
<keyword evidence="3" id="KW-1003">Cell membrane</keyword>
<evidence type="ECO:0000256" key="7">
    <source>
        <dbReference type="ARBA" id="ARBA00022692"/>
    </source>
</evidence>
<dbReference type="InterPro" id="IPR013013">
    <property type="entry name" value="PTS_EIIC_1"/>
</dbReference>
<feature type="domain" description="PTS EIIC type-1" evidence="14">
    <location>
        <begin position="109"/>
        <end position="449"/>
    </location>
</feature>
<evidence type="ECO:0000256" key="12">
    <source>
        <dbReference type="SAM" id="Phobius"/>
    </source>
</evidence>
<evidence type="ECO:0000256" key="2">
    <source>
        <dbReference type="ARBA" id="ARBA00022448"/>
    </source>
</evidence>
<evidence type="ECO:0000256" key="10">
    <source>
        <dbReference type="ARBA" id="ARBA00023136"/>
    </source>
</evidence>
<evidence type="ECO:0000256" key="1">
    <source>
        <dbReference type="ARBA" id="ARBA00004651"/>
    </source>
</evidence>
<keyword evidence="5" id="KW-0808">Transferase</keyword>
<evidence type="ECO:0000256" key="6">
    <source>
        <dbReference type="ARBA" id="ARBA00022683"/>
    </source>
</evidence>
<evidence type="ECO:0000256" key="4">
    <source>
        <dbReference type="ARBA" id="ARBA00022597"/>
    </source>
</evidence>